<keyword evidence="6 8" id="KW-0592">Phosphate transport</keyword>
<keyword evidence="5 8" id="KW-0963">Cytoplasm</keyword>
<dbReference type="Proteomes" id="UP000422569">
    <property type="component" value="Chromosome"/>
</dbReference>
<dbReference type="Pfam" id="PF01895">
    <property type="entry name" value="PhoU"/>
    <property type="match status" value="2"/>
</dbReference>
<dbReference type="PANTHER" id="PTHR42930">
    <property type="entry name" value="PHOSPHATE-SPECIFIC TRANSPORT SYSTEM ACCESSORY PROTEIN PHOU"/>
    <property type="match status" value="1"/>
</dbReference>
<comment type="similarity">
    <text evidence="2 8">Belongs to the PhoU family.</text>
</comment>
<comment type="function">
    <text evidence="7 8">Plays a role in the regulation of phosphate uptake.</text>
</comment>
<name>A0A6B8M4B5_9HYPH</name>
<feature type="domain" description="PhoU" evidence="9">
    <location>
        <begin position="20"/>
        <end position="108"/>
    </location>
</feature>
<evidence type="ECO:0000256" key="5">
    <source>
        <dbReference type="ARBA" id="ARBA00022490"/>
    </source>
</evidence>
<evidence type="ECO:0000256" key="2">
    <source>
        <dbReference type="ARBA" id="ARBA00008107"/>
    </source>
</evidence>
<comment type="subunit">
    <text evidence="3 8">Homodimer.</text>
</comment>
<dbReference type="SUPFAM" id="SSF109755">
    <property type="entry name" value="PhoU-like"/>
    <property type="match status" value="1"/>
</dbReference>
<accession>A0A6B8M4B5</accession>
<dbReference type="GO" id="GO:0030643">
    <property type="term" value="P:intracellular phosphate ion homeostasis"/>
    <property type="evidence" value="ECO:0007669"/>
    <property type="project" value="InterPro"/>
</dbReference>
<dbReference type="GO" id="GO:0006817">
    <property type="term" value="P:phosphate ion transport"/>
    <property type="evidence" value="ECO:0007669"/>
    <property type="project" value="UniProtKB-KW"/>
</dbReference>
<evidence type="ECO:0000256" key="6">
    <source>
        <dbReference type="ARBA" id="ARBA00022592"/>
    </source>
</evidence>
<organism evidence="10 11">
    <name type="scientific">Methylocystis parvus</name>
    <dbReference type="NCBI Taxonomy" id="134"/>
    <lineage>
        <taxon>Bacteria</taxon>
        <taxon>Pseudomonadati</taxon>
        <taxon>Pseudomonadota</taxon>
        <taxon>Alphaproteobacteria</taxon>
        <taxon>Hyphomicrobiales</taxon>
        <taxon>Methylocystaceae</taxon>
        <taxon>Methylocystis</taxon>
    </lineage>
</organism>
<sequence>MTDHTVKSYDRDLEALGRRISEMGGVAEKMLSEAMEALSNLDVELAKRVVSSDPRLDALQREVEEAAIMTIARRQPLAIDLRECIAAIRISGDIERIGDLAKNIAKRTLKIATEARLPRAIVGLKSMHEIAATQLKDALDAYAERDVERARAVWENDADLDALEDSVFRDLLTFMMEDPRNISFCTHLLFCSKNLERIGDHTTNISETIVYLVTGEAMPMERPKLRPAGFAGEGEAAQ</sequence>
<keyword evidence="4 8" id="KW-0813">Transport</keyword>
<protein>
    <recommendedName>
        <fullName evidence="8">Phosphate-specific transport system accessory protein PhoU</fullName>
    </recommendedName>
</protein>
<comment type="subcellular location">
    <subcellularLocation>
        <location evidence="1 8">Cytoplasm</location>
    </subcellularLocation>
</comment>
<evidence type="ECO:0000313" key="10">
    <source>
        <dbReference type="EMBL" id="QGM96932.1"/>
    </source>
</evidence>
<gene>
    <name evidence="10" type="primary">phoU</name>
    <name evidence="10" type="ORF">F7D14_05210</name>
</gene>
<evidence type="ECO:0000256" key="3">
    <source>
        <dbReference type="ARBA" id="ARBA00011738"/>
    </source>
</evidence>
<dbReference type="InterPro" id="IPR028366">
    <property type="entry name" value="PhoU"/>
</dbReference>
<dbReference type="PANTHER" id="PTHR42930:SF3">
    <property type="entry name" value="PHOSPHATE-SPECIFIC TRANSPORT SYSTEM ACCESSORY PROTEIN PHOU"/>
    <property type="match status" value="1"/>
</dbReference>
<dbReference type="Gene3D" id="1.20.58.220">
    <property type="entry name" value="Phosphate transport system protein phou homolog 2, domain 2"/>
    <property type="match status" value="2"/>
</dbReference>
<evidence type="ECO:0000313" key="11">
    <source>
        <dbReference type="Proteomes" id="UP000422569"/>
    </source>
</evidence>
<dbReference type="KEGG" id="mpar:F7D14_05210"/>
<evidence type="ECO:0000256" key="7">
    <source>
        <dbReference type="ARBA" id="ARBA00056181"/>
    </source>
</evidence>
<feature type="domain" description="PhoU" evidence="9">
    <location>
        <begin position="124"/>
        <end position="208"/>
    </location>
</feature>
<dbReference type="EMBL" id="CP044331">
    <property type="protein sequence ID" value="QGM96932.1"/>
    <property type="molecule type" value="Genomic_DNA"/>
</dbReference>
<dbReference type="NCBIfam" id="TIGR02135">
    <property type="entry name" value="phoU_full"/>
    <property type="match status" value="1"/>
</dbReference>
<evidence type="ECO:0000256" key="8">
    <source>
        <dbReference type="PIRNR" id="PIRNR003107"/>
    </source>
</evidence>
<dbReference type="RefSeq" id="WP_016921713.1">
    <property type="nucleotide sequence ID" value="NZ_CP044331.1"/>
</dbReference>
<dbReference type="AlphaFoldDB" id="A0A6B8M4B5"/>
<dbReference type="GO" id="GO:0005737">
    <property type="term" value="C:cytoplasm"/>
    <property type="evidence" value="ECO:0007669"/>
    <property type="project" value="UniProtKB-SubCell"/>
</dbReference>
<dbReference type="PIRSF" id="PIRSF003107">
    <property type="entry name" value="PhoU"/>
    <property type="match status" value="1"/>
</dbReference>
<reference evidence="10 11" key="1">
    <citation type="submission" date="2019-09" db="EMBL/GenBank/DDBJ databases">
        <title>Isolation and complete genome sequencing of Methylocystis species.</title>
        <authorList>
            <person name="Rumah B.L."/>
            <person name="Stead C.E."/>
            <person name="Stevens B.C."/>
            <person name="Minton N.P."/>
            <person name="Grosse-Honebrink A."/>
            <person name="Zhang Y."/>
        </authorList>
    </citation>
    <scope>NUCLEOTIDE SEQUENCE [LARGE SCALE GENOMIC DNA]</scope>
    <source>
        <strain evidence="10 11">BRCS2</strain>
    </source>
</reference>
<evidence type="ECO:0000256" key="1">
    <source>
        <dbReference type="ARBA" id="ARBA00004496"/>
    </source>
</evidence>
<dbReference type="GO" id="GO:0045936">
    <property type="term" value="P:negative regulation of phosphate metabolic process"/>
    <property type="evidence" value="ECO:0007669"/>
    <property type="project" value="InterPro"/>
</dbReference>
<dbReference type="FunFam" id="1.20.58.220:FF:000004">
    <property type="entry name" value="Phosphate-specific transport system accessory protein PhoU"/>
    <property type="match status" value="1"/>
</dbReference>
<dbReference type="InterPro" id="IPR026022">
    <property type="entry name" value="PhoU_dom"/>
</dbReference>
<proteinExistence type="inferred from homology"/>
<evidence type="ECO:0000256" key="4">
    <source>
        <dbReference type="ARBA" id="ARBA00022448"/>
    </source>
</evidence>
<dbReference type="InterPro" id="IPR038078">
    <property type="entry name" value="PhoU-like_sf"/>
</dbReference>
<keyword evidence="11" id="KW-1185">Reference proteome</keyword>
<evidence type="ECO:0000259" key="9">
    <source>
        <dbReference type="Pfam" id="PF01895"/>
    </source>
</evidence>